<sequence length="332" mass="37220">MTQSKKELVLAAMDNKPVDRVPVGFWFHFLGDEIHSDSFQHPELIEQLYAGQTKYIETAKPDFVKIMTDGFFPYENRTAFNLKSAADFKRIQPLADDDPWFTTQIAYAKRLTSKYGNDVAMFYNLFCAGTTVKFMLPDITQGDAWLSRLIQEDADAVRQGLDVISGDLAKLARRIITEGGVTGIYFSLQNLLGEGITKEVYDQVLAPGEKQILAAANSASDYNILHICGWSGHRNDLTWYADYDVKTINWAAVVEGVPLEEGRKIFGGRAALGGFGNLETEVLYNGTKEEVQAETKRILDHAGRQGVILGADCTVPRDTDWQRFEWVREAAK</sequence>
<dbReference type="Proteomes" id="UP000591071">
    <property type="component" value="Unassembled WGS sequence"/>
</dbReference>
<evidence type="ECO:0000313" key="3">
    <source>
        <dbReference type="Proteomes" id="UP000591071"/>
    </source>
</evidence>
<dbReference type="InterPro" id="IPR000257">
    <property type="entry name" value="Uroporphyrinogen_deCOase"/>
</dbReference>
<dbReference type="Pfam" id="PF01208">
    <property type="entry name" value="URO-D"/>
    <property type="match status" value="1"/>
</dbReference>
<proteinExistence type="predicted"/>
<accession>A0A848BLC7</accession>
<dbReference type="PANTHER" id="PTHR47099">
    <property type="entry name" value="METHYLCOBAMIDE:COM METHYLTRANSFERASE MTBA"/>
    <property type="match status" value="1"/>
</dbReference>
<dbReference type="EMBL" id="JABAFG010000001">
    <property type="protein sequence ID" value="NME27071.1"/>
    <property type="molecule type" value="Genomic_DNA"/>
</dbReference>
<dbReference type="SUPFAM" id="SSF51726">
    <property type="entry name" value="UROD/MetE-like"/>
    <property type="match status" value="1"/>
</dbReference>
<dbReference type="GO" id="GO:0004853">
    <property type="term" value="F:uroporphyrinogen decarboxylase activity"/>
    <property type="evidence" value="ECO:0007669"/>
    <property type="project" value="InterPro"/>
</dbReference>
<evidence type="ECO:0000259" key="1">
    <source>
        <dbReference type="Pfam" id="PF01208"/>
    </source>
</evidence>
<reference evidence="2 3" key="1">
    <citation type="submission" date="2020-04" db="EMBL/GenBank/DDBJ databases">
        <authorList>
            <person name="Hitch T.C.A."/>
            <person name="Wylensek D."/>
            <person name="Clavel T."/>
        </authorList>
    </citation>
    <scope>NUCLEOTIDE SEQUENCE [LARGE SCALE GENOMIC DNA]</scope>
    <source>
        <strain evidence="2 3">Oil-RF-744-FAT-WT-6-1</strain>
    </source>
</reference>
<organism evidence="2 3">
    <name type="scientific">Megasphaera hexanoica</name>
    <dbReference type="NCBI Taxonomy" id="1675036"/>
    <lineage>
        <taxon>Bacteria</taxon>
        <taxon>Bacillati</taxon>
        <taxon>Bacillota</taxon>
        <taxon>Negativicutes</taxon>
        <taxon>Veillonellales</taxon>
        <taxon>Veillonellaceae</taxon>
        <taxon>Megasphaera</taxon>
    </lineage>
</organism>
<comment type="caution">
    <text evidence="2">The sequence shown here is derived from an EMBL/GenBank/DDBJ whole genome shotgun (WGS) entry which is preliminary data.</text>
</comment>
<dbReference type="Gene3D" id="3.20.20.210">
    <property type="match status" value="1"/>
</dbReference>
<evidence type="ECO:0000313" key="2">
    <source>
        <dbReference type="EMBL" id="NME27071.1"/>
    </source>
</evidence>
<dbReference type="GO" id="GO:0006779">
    <property type="term" value="P:porphyrin-containing compound biosynthetic process"/>
    <property type="evidence" value="ECO:0007669"/>
    <property type="project" value="InterPro"/>
</dbReference>
<feature type="domain" description="Uroporphyrinogen decarboxylase (URO-D)" evidence="1">
    <location>
        <begin position="82"/>
        <end position="332"/>
    </location>
</feature>
<dbReference type="PANTHER" id="PTHR47099:SF1">
    <property type="entry name" value="METHYLCOBAMIDE:COM METHYLTRANSFERASE MTBA"/>
    <property type="match status" value="1"/>
</dbReference>
<protein>
    <submittedName>
        <fullName evidence="2">Uroporphyrinogen decarboxylase</fullName>
    </submittedName>
</protein>
<dbReference type="InterPro" id="IPR052024">
    <property type="entry name" value="Methanogen_methyltrans"/>
</dbReference>
<dbReference type="RefSeq" id="WP_075581867.1">
    <property type="nucleotide sequence ID" value="NZ_JABAFG010000001.1"/>
</dbReference>
<dbReference type="AlphaFoldDB" id="A0A848BLC7"/>
<dbReference type="InterPro" id="IPR038071">
    <property type="entry name" value="UROD/MetE-like_sf"/>
</dbReference>
<name>A0A848BLC7_9FIRM</name>
<gene>
    <name evidence="2" type="ORF">HF872_00305</name>
</gene>